<keyword evidence="6" id="KW-0464">Manganese</keyword>
<feature type="domain" description="Nudix hydrolase" evidence="7">
    <location>
        <begin position="19"/>
        <end position="155"/>
    </location>
</feature>
<dbReference type="EMBL" id="JBCITK010000001">
    <property type="protein sequence ID" value="MEN0643024.1"/>
    <property type="molecule type" value="Genomic_DNA"/>
</dbReference>
<dbReference type="EC" id="3.6.1.55" evidence="8"/>
<comment type="cofactor">
    <cofactor evidence="1">
        <name>Mn(2+)</name>
        <dbReference type="ChEBI" id="CHEBI:29035"/>
    </cofactor>
</comment>
<dbReference type="SUPFAM" id="SSF55811">
    <property type="entry name" value="Nudix"/>
    <property type="match status" value="1"/>
</dbReference>
<evidence type="ECO:0000256" key="1">
    <source>
        <dbReference type="ARBA" id="ARBA00001936"/>
    </source>
</evidence>
<dbReference type="PANTHER" id="PTHR12992:SF11">
    <property type="entry name" value="MITOCHONDRIAL COENZYME A DIPHOSPHATASE NUDT8"/>
    <property type="match status" value="1"/>
</dbReference>
<keyword evidence="5" id="KW-0460">Magnesium</keyword>
<dbReference type="RefSeq" id="WP_343130041.1">
    <property type="nucleotide sequence ID" value="NZ_JBCITK010000001.1"/>
</dbReference>
<name>A0ABU9VGI8_9BACI</name>
<proteinExistence type="predicted"/>
<dbReference type="PANTHER" id="PTHR12992">
    <property type="entry name" value="NUDIX HYDROLASE"/>
    <property type="match status" value="1"/>
</dbReference>
<dbReference type="Proteomes" id="UP001418796">
    <property type="component" value="Unassembled WGS sequence"/>
</dbReference>
<organism evidence="8 9">
    <name type="scientific">Alkalicoccobacillus gibsonii</name>
    <dbReference type="NCBI Taxonomy" id="79881"/>
    <lineage>
        <taxon>Bacteria</taxon>
        <taxon>Bacillati</taxon>
        <taxon>Bacillota</taxon>
        <taxon>Bacilli</taxon>
        <taxon>Bacillales</taxon>
        <taxon>Bacillaceae</taxon>
        <taxon>Alkalicoccobacillus</taxon>
    </lineage>
</organism>
<evidence type="ECO:0000256" key="5">
    <source>
        <dbReference type="ARBA" id="ARBA00022842"/>
    </source>
</evidence>
<keyword evidence="3" id="KW-0479">Metal-binding</keyword>
<evidence type="ECO:0000313" key="8">
    <source>
        <dbReference type="EMBL" id="MEN0643024.1"/>
    </source>
</evidence>
<accession>A0ABU9VGI8</accession>
<keyword evidence="4 8" id="KW-0378">Hydrolase</keyword>
<sequence length="209" mass="23578">MNDIQLIQSMLSNHKLDKSRDAAIVIPLVREEDQSLSILFEVRAMTLRSQPGEICFPGGRIDLDDVNPLAAACRELCEELGLSHNDFDVLTASALEPIMSPRRGKIYPYVCYIPDPSVISPNQAEVSTTFRVPLSYLLKHPPSEHKTSFHFEFSDDFPFHKIANQSAYKGQKQTMTEHVFEYDGHVIWGLTARLLVSFLAILNEGQDQS</sequence>
<dbReference type="Pfam" id="PF00293">
    <property type="entry name" value="NUDIX"/>
    <property type="match status" value="1"/>
</dbReference>
<dbReference type="CDD" id="cd03426">
    <property type="entry name" value="NUDIX_CoAse_Nudt7"/>
    <property type="match status" value="1"/>
</dbReference>
<protein>
    <submittedName>
        <fullName evidence="8">CoA pyrophosphatase</fullName>
        <ecNumber evidence="8">3.6.1.55</ecNumber>
    </submittedName>
</protein>
<dbReference type="Gene3D" id="3.90.79.10">
    <property type="entry name" value="Nucleoside Triphosphate Pyrophosphohydrolase"/>
    <property type="match status" value="1"/>
</dbReference>
<comment type="cofactor">
    <cofactor evidence="2">
        <name>Mg(2+)</name>
        <dbReference type="ChEBI" id="CHEBI:18420"/>
    </cofactor>
</comment>
<dbReference type="InterPro" id="IPR015797">
    <property type="entry name" value="NUDIX_hydrolase-like_dom_sf"/>
</dbReference>
<reference evidence="8 9" key="1">
    <citation type="submission" date="2024-03" db="EMBL/GenBank/DDBJ databases">
        <title>Bacilli Hybrid Assemblies.</title>
        <authorList>
            <person name="Kovac J."/>
        </authorList>
    </citation>
    <scope>NUCLEOTIDE SEQUENCE [LARGE SCALE GENOMIC DNA]</scope>
    <source>
        <strain evidence="8 9">FSL R7-0666</strain>
    </source>
</reference>
<evidence type="ECO:0000259" key="7">
    <source>
        <dbReference type="PROSITE" id="PS51462"/>
    </source>
</evidence>
<evidence type="ECO:0000256" key="6">
    <source>
        <dbReference type="ARBA" id="ARBA00023211"/>
    </source>
</evidence>
<dbReference type="InterPro" id="IPR045121">
    <property type="entry name" value="CoAse"/>
</dbReference>
<dbReference type="PROSITE" id="PS51462">
    <property type="entry name" value="NUDIX"/>
    <property type="match status" value="1"/>
</dbReference>
<evidence type="ECO:0000256" key="4">
    <source>
        <dbReference type="ARBA" id="ARBA00022801"/>
    </source>
</evidence>
<evidence type="ECO:0000256" key="3">
    <source>
        <dbReference type="ARBA" id="ARBA00022723"/>
    </source>
</evidence>
<evidence type="ECO:0000256" key="2">
    <source>
        <dbReference type="ARBA" id="ARBA00001946"/>
    </source>
</evidence>
<dbReference type="InterPro" id="IPR000086">
    <property type="entry name" value="NUDIX_hydrolase_dom"/>
</dbReference>
<gene>
    <name evidence="8" type="ORF">MKY91_07685</name>
</gene>
<keyword evidence="9" id="KW-1185">Reference proteome</keyword>
<comment type="caution">
    <text evidence="8">The sequence shown here is derived from an EMBL/GenBank/DDBJ whole genome shotgun (WGS) entry which is preliminary data.</text>
</comment>
<dbReference type="GO" id="GO:0035539">
    <property type="term" value="F:8-oxo-7,8-dihydrodeoxyguanosine triphosphate pyrophosphatase activity"/>
    <property type="evidence" value="ECO:0007669"/>
    <property type="project" value="UniProtKB-EC"/>
</dbReference>
<evidence type="ECO:0000313" key="9">
    <source>
        <dbReference type="Proteomes" id="UP001418796"/>
    </source>
</evidence>